<proteinExistence type="predicted"/>
<gene>
    <name evidence="2" type="ORF">SI7747_10013491</name>
</gene>
<dbReference type="EMBL" id="LR743597">
    <property type="protein sequence ID" value="CAA2627842.1"/>
    <property type="molecule type" value="Genomic_DNA"/>
</dbReference>
<reference evidence="2 3" key="1">
    <citation type="submission" date="2019-12" db="EMBL/GenBank/DDBJ databases">
        <authorList>
            <person name="Scholz U."/>
            <person name="Mascher M."/>
            <person name="Fiebig A."/>
        </authorList>
    </citation>
    <scope>NUCLEOTIDE SEQUENCE</scope>
</reference>
<sequence>MARVRWRGRRWEASSWPYLHSGDCNYLKTLRSSSLLRITVIETLFAKMEQEQDKALEKIDFLENEDLREENLQVSEHQGKSFWDDRRQYGKGDSRVHEGVPLAWTAGYDDAEAPTPGDDPRASAEGFVEEAALEKRRYVALYQSTFSVVLSLLVGLIVWEAEDPCLRWWPRSSPSSACPWAASSTSTGSCSARSLPVLAQACARAGPASPEARGRLLRKIGFAS</sequence>
<evidence type="ECO:0000313" key="2">
    <source>
        <dbReference type="EMBL" id="CAA2627842.1"/>
    </source>
</evidence>
<dbReference type="PANTHER" id="PTHR36073:SF1">
    <property type="entry name" value="OS01G0962100 PROTEIN"/>
    <property type="match status" value="1"/>
</dbReference>
<dbReference type="AlphaFoldDB" id="A0A7I8JA47"/>
<evidence type="ECO:0000313" key="3">
    <source>
        <dbReference type="Proteomes" id="UP001189122"/>
    </source>
</evidence>
<evidence type="ECO:0000256" key="1">
    <source>
        <dbReference type="SAM" id="Phobius"/>
    </source>
</evidence>
<dbReference type="Proteomes" id="UP001189122">
    <property type="component" value="Unassembled WGS sequence"/>
</dbReference>
<organism evidence="2">
    <name type="scientific">Spirodela intermedia</name>
    <name type="common">Intermediate duckweed</name>
    <dbReference type="NCBI Taxonomy" id="51605"/>
    <lineage>
        <taxon>Eukaryota</taxon>
        <taxon>Viridiplantae</taxon>
        <taxon>Streptophyta</taxon>
        <taxon>Embryophyta</taxon>
        <taxon>Tracheophyta</taxon>
        <taxon>Spermatophyta</taxon>
        <taxon>Magnoliopsida</taxon>
        <taxon>Liliopsida</taxon>
        <taxon>Araceae</taxon>
        <taxon>Lemnoideae</taxon>
        <taxon>Spirodela</taxon>
    </lineage>
</organism>
<protein>
    <submittedName>
        <fullName evidence="2">Uncharacterized protein</fullName>
    </submittedName>
</protein>
<keyword evidence="1" id="KW-1133">Transmembrane helix</keyword>
<feature type="transmembrane region" description="Helical" evidence="1">
    <location>
        <begin position="139"/>
        <end position="159"/>
    </location>
</feature>
<keyword evidence="1" id="KW-0812">Transmembrane</keyword>
<name>A0A7I8JA47_SPIIN</name>
<accession>A0A7I8JA47</accession>
<dbReference type="EMBL" id="CACRZD030000010">
    <property type="protein sequence ID" value="CAA6667098.1"/>
    <property type="molecule type" value="Genomic_DNA"/>
</dbReference>
<keyword evidence="3" id="KW-1185">Reference proteome</keyword>
<dbReference type="PANTHER" id="PTHR36073">
    <property type="match status" value="1"/>
</dbReference>
<keyword evidence="1" id="KW-0472">Membrane</keyword>